<dbReference type="PANTHER" id="PTHR43344">
    <property type="entry name" value="PHOSPHOSERINE PHOSPHATASE"/>
    <property type="match status" value="1"/>
</dbReference>
<feature type="active site" description="Nucleophile" evidence="14">
    <location>
        <position position="8"/>
    </location>
</feature>
<dbReference type="EC" id="3.1.3.3" evidence="4"/>
<keyword evidence="7" id="KW-0479">Metal-binding</keyword>
<comment type="pathway">
    <text evidence="2">Amino-acid biosynthesis; L-serine biosynthesis; L-serine from 3-phospho-D-glycerate: step 3/3.</text>
</comment>
<dbReference type="InterPro" id="IPR023214">
    <property type="entry name" value="HAD_sf"/>
</dbReference>
<evidence type="ECO:0000256" key="3">
    <source>
        <dbReference type="ARBA" id="ARBA00009184"/>
    </source>
</evidence>
<evidence type="ECO:0000256" key="1">
    <source>
        <dbReference type="ARBA" id="ARBA00001946"/>
    </source>
</evidence>
<gene>
    <name evidence="15" type="primary">serB</name>
    <name evidence="15" type="ORF">CYJ41_04175</name>
</gene>
<evidence type="ECO:0000256" key="8">
    <source>
        <dbReference type="ARBA" id="ARBA00022801"/>
    </source>
</evidence>
<evidence type="ECO:0000256" key="5">
    <source>
        <dbReference type="ARBA" id="ARBA00015196"/>
    </source>
</evidence>
<evidence type="ECO:0000256" key="4">
    <source>
        <dbReference type="ARBA" id="ARBA00012640"/>
    </source>
</evidence>
<keyword evidence="8" id="KW-0378">Hydrolase</keyword>
<reference evidence="15 16" key="1">
    <citation type="submission" date="2017-12" db="EMBL/GenBank/DDBJ databases">
        <title>Phylogenetic diversity of female urinary microbiome.</title>
        <authorList>
            <person name="Thomas-White K."/>
            <person name="Wolfe A.J."/>
        </authorList>
    </citation>
    <scope>NUCLEOTIDE SEQUENCE [LARGE SCALE GENOMIC DNA]</scope>
    <source>
        <strain evidence="15 16">UMB0112</strain>
    </source>
</reference>
<sequence>MIKLCVFDFDNTLMDGETISFLARAVNKEKEVEEITKKAMAGELDFFESLKQRVSFLKGVSLDEIIKTVEKLPFIKGAKEIISYLKQKDITVVVFSGGYHVATDLAKVKLGFDASFANYLHEKNGILTGEVGGEMMFGYSKGKVLKELMALMNLKKDEVMCVGDGANDISMFNEAGMGIAFCANEVLKKHATHCIDEKDLERIKEYV</sequence>
<dbReference type="PANTHER" id="PTHR43344:SF2">
    <property type="entry name" value="PHOSPHOSERINE PHOSPHATASE"/>
    <property type="match status" value="1"/>
</dbReference>
<comment type="catalytic activity">
    <reaction evidence="13">
        <text>O-phospho-D-serine + H2O = D-serine + phosphate</text>
        <dbReference type="Rhea" id="RHEA:24873"/>
        <dbReference type="ChEBI" id="CHEBI:15377"/>
        <dbReference type="ChEBI" id="CHEBI:35247"/>
        <dbReference type="ChEBI" id="CHEBI:43474"/>
        <dbReference type="ChEBI" id="CHEBI:58680"/>
        <dbReference type="EC" id="3.1.3.3"/>
    </reaction>
</comment>
<keyword evidence="6" id="KW-0028">Amino-acid biosynthesis</keyword>
<dbReference type="EMBL" id="PKHU01000003">
    <property type="protein sequence ID" value="PKZ29559.1"/>
    <property type="molecule type" value="Genomic_DNA"/>
</dbReference>
<dbReference type="Proteomes" id="UP000234639">
    <property type="component" value="Unassembled WGS sequence"/>
</dbReference>
<dbReference type="SFLD" id="SFLDG01136">
    <property type="entry name" value="C1.6:_Phosphoserine_Phosphatas"/>
    <property type="match status" value="1"/>
</dbReference>
<dbReference type="AlphaFoldDB" id="A0A2I1NB12"/>
<evidence type="ECO:0000256" key="7">
    <source>
        <dbReference type="ARBA" id="ARBA00022723"/>
    </source>
</evidence>
<keyword evidence="9" id="KW-0460">Magnesium</keyword>
<evidence type="ECO:0000313" key="16">
    <source>
        <dbReference type="Proteomes" id="UP000234639"/>
    </source>
</evidence>
<dbReference type="GO" id="GO:0036424">
    <property type="term" value="F:L-phosphoserine phosphatase activity"/>
    <property type="evidence" value="ECO:0007669"/>
    <property type="project" value="InterPro"/>
</dbReference>
<evidence type="ECO:0000256" key="13">
    <source>
        <dbReference type="ARBA" id="ARBA00048523"/>
    </source>
</evidence>
<dbReference type="SFLD" id="SFLDS00003">
    <property type="entry name" value="Haloacid_Dehalogenase"/>
    <property type="match status" value="2"/>
</dbReference>
<dbReference type="InterPro" id="IPR036412">
    <property type="entry name" value="HAD-like_sf"/>
</dbReference>
<accession>A0A2I1NB12</accession>
<evidence type="ECO:0000256" key="12">
    <source>
        <dbReference type="ARBA" id="ARBA00048138"/>
    </source>
</evidence>
<keyword evidence="10" id="KW-0718">Serine biosynthesis</keyword>
<dbReference type="Gene3D" id="3.40.50.1000">
    <property type="entry name" value="HAD superfamily/HAD-like"/>
    <property type="match status" value="1"/>
</dbReference>
<dbReference type="SUPFAM" id="SSF56784">
    <property type="entry name" value="HAD-like"/>
    <property type="match status" value="1"/>
</dbReference>
<dbReference type="NCBIfam" id="TIGR01488">
    <property type="entry name" value="HAD-SF-IB"/>
    <property type="match status" value="1"/>
</dbReference>
<comment type="caution">
    <text evidence="15">The sequence shown here is derived from an EMBL/GenBank/DDBJ whole genome shotgun (WGS) entry which is preliminary data.</text>
</comment>
<dbReference type="Pfam" id="PF00702">
    <property type="entry name" value="Hydrolase"/>
    <property type="match status" value="1"/>
</dbReference>
<evidence type="ECO:0000256" key="2">
    <source>
        <dbReference type="ARBA" id="ARBA00005135"/>
    </source>
</evidence>
<comment type="similarity">
    <text evidence="3">Belongs to the HAD-like hydrolase superfamily. SerB family.</text>
</comment>
<evidence type="ECO:0000256" key="10">
    <source>
        <dbReference type="ARBA" id="ARBA00023299"/>
    </source>
</evidence>
<dbReference type="GO" id="GO:0005737">
    <property type="term" value="C:cytoplasm"/>
    <property type="evidence" value="ECO:0007669"/>
    <property type="project" value="TreeGrafter"/>
</dbReference>
<evidence type="ECO:0000256" key="6">
    <source>
        <dbReference type="ARBA" id="ARBA00022605"/>
    </source>
</evidence>
<evidence type="ECO:0000256" key="11">
    <source>
        <dbReference type="ARBA" id="ARBA00031693"/>
    </source>
</evidence>
<dbReference type="UniPathway" id="UPA00135">
    <property type="reaction ID" value="UER00198"/>
</dbReference>
<dbReference type="GO" id="GO:0000287">
    <property type="term" value="F:magnesium ion binding"/>
    <property type="evidence" value="ECO:0007669"/>
    <property type="project" value="TreeGrafter"/>
</dbReference>
<evidence type="ECO:0000313" key="15">
    <source>
        <dbReference type="EMBL" id="PKZ29559.1"/>
    </source>
</evidence>
<dbReference type="RefSeq" id="WP_101637123.1">
    <property type="nucleotide sequence ID" value="NZ_CAUPEY010000002.1"/>
</dbReference>
<dbReference type="SFLD" id="SFLDF00029">
    <property type="entry name" value="phosphoserine_phosphatase"/>
    <property type="match status" value="1"/>
</dbReference>
<dbReference type="NCBIfam" id="TIGR00338">
    <property type="entry name" value="serB"/>
    <property type="match status" value="1"/>
</dbReference>
<evidence type="ECO:0000256" key="9">
    <source>
        <dbReference type="ARBA" id="ARBA00022842"/>
    </source>
</evidence>
<dbReference type="InterPro" id="IPR004469">
    <property type="entry name" value="PSP"/>
</dbReference>
<name>A0A2I1NB12_9BACT</name>
<evidence type="ECO:0000256" key="14">
    <source>
        <dbReference type="PIRSR" id="PIRSR604469-1"/>
    </source>
</evidence>
<comment type="cofactor">
    <cofactor evidence="1">
        <name>Mg(2+)</name>
        <dbReference type="ChEBI" id="CHEBI:18420"/>
    </cofactor>
</comment>
<protein>
    <recommendedName>
        <fullName evidence="5">Phosphoserine phosphatase</fullName>
        <ecNumber evidence="4">3.1.3.3</ecNumber>
    </recommendedName>
    <alternativeName>
        <fullName evidence="11">O-phosphoserine phosphohydrolase</fullName>
    </alternativeName>
</protein>
<dbReference type="GO" id="GO:0006564">
    <property type="term" value="P:L-serine biosynthetic process"/>
    <property type="evidence" value="ECO:0007669"/>
    <property type="project" value="UniProtKB-KW"/>
</dbReference>
<dbReference type="InterPro" id="IPR050582">
    <property type="entry name" value="HAD-like_SerB"/>
</dbReference>
<dbReference type="SFLD" id="SFLDG01129">
    <property type="entry name" value="C1.5:_HAD__Beta-PGM__Phosphata"/>
    <property type="match status" value="1"/>
</dbReference>
<comment type="catalytic activity">
    <reaction evidence="12">
        <text>O-phospho-L-serine + H2O = L-serine + phosphate</text>
        <dbReference type="Rhea" id="RHEA:21208"/>
        <dbReference type="ChEBI" id="CHEBI:15377"/>
        <dbReference type="ChEBI" id="CHEBI:33384"/>
        <dbReference type="ChEBI" id="CHEBI:43474"/>
        <dbReference type="ChEBI" id="CHEBI:57524"/>
        <dbReference type="EC" id="3.1.3.3"/>
    </reaction>
</comment>
<feature type="active site" description="Proton donor" evidence="14">
    <location>
        <position position="10"/>
    </location>
</feature>
<proteinExistence type="inferred from homology"/>
<organism evidence="15 16">
    <name type="scientific">Campylobacter ureolyticus</name>
    <dbReference type="NCBI Taxonomy" id="827"/>
    <lineage>
        <taxon>Bacteria</taxon>
        <taxon>Pseudomonadati</taxon>
        <taxon>Campylobacterota</taxon>
        <taxon>Epsilonproteobacteria</taxon>
        <taxon>Campylobacterales</taxon>
        <taxon>Campylobacteraceae</taxon>
        <taxon>Campylobacter</taxon>
    </lineage>
</organism>
<dbReference type="SFLD" id="SFLDG01137">
    <property type="entry name" value="C1.6.1:_Phosphoserine_Phosphat"/>
    <property type="match status" value="1"/>
</dbReference>